<feature type="transmembrane region" description="Helical" evidence="1">
    <location>
        <begin position="29"/>
        <end position="50"/>
    </location>
</feature>
<dbReference type="EMBL" id="JAVIIW010000001">
    <property type="protein sequence ID" value="MDX8477169.1"/>
    <property type="molecule type" value="Genomic_DNA"/>
</dbReference>
<sequence>MQQQTLKFVLGGHSQGKAWLSTRRLSADAPPIIIFLAAVALMAWSLSYPLPAEGHLSQRHGESSCINNALPASVEMFAFG</sequence>
<name>A0ABU4XR12_9HYPH</name>
<dbReference type="Proteomes" id="UP001287059">
    <property type="component" value="Unassembled WGS sequence"/>
</dbReference>
<proteinExistence type="predicted"/>
<keyword evidence="1" id="KW-0472">Membrane</keyword>
<keyword evidence="3" id="KW-1185">Reference proteome</keyword>
<reference evidence="2 3" key="1">
    <citation type="submission" date="2023-08" db="EMBL/GenBank/DDBJ databases">
        <title>Implementing the SeqCode for naming new Mesorhizobium species isolated from Vachellia karroo root nodules.</title>
        <authorList>
            <person name="Van Lill M."/>
        </authorList>
    </citation>
    <scope>NUCLEOTIDE SEQUENCE [LARGE SCALE GENOMIC DNA]</scope>
    <source>
        <strain evidence="2 3">VK24D</strain>
    </source>
</reference>
<organism evidence="2 3">
    <name type="scientific">Mesorhizobium album</name>
    <dbReference type="NCBI Taxonomy" id="3072314"/>
    <lineage>
        <taxon>Bacteria</taxon>
        <taxon>Pseudomonadati</taxon>
        <taxon>Pseudomonadota</taxon>
        <taxon>Alphaproteobacteria</taxon>
        <taxon>Hyphomicrobiales</taxon>
        <taxon>Phyllobacteriaceae</taxon>
        <taxon>Mesorhizobium</taxon>
    </lineage>
</organism>
<dbReference type="RefSeq" id="WP_320285603.1">
    <property type="nucleotide sequence ID" value="NZ_JAVIIW010000001.1"/>
</dbReference>
<evidence type="ECO:0000313" key="3">
    <source>
        <dbReference type="Proteomes" id="UP001287059"/>
    </source>
</evidence>
<evidence type="ECO:0000256" key="1">
    <source>
        <dbReference type="SAM" id="Phobius"/>
    </source>
</evidence>
<keyword evidence="1" id="KW-0812">Transmembrane</keyword>
<comment type="caution">
    <text evidence="2">The sequence shown here is derived from an EMBL/GenBank/DDBJ whole genome shotgun (WGS) entry which is preliminary data.</text>
</comment>
<keyword evidence="1" id="KW-1133">Transmembrane helix</keyword>
<gene>
    <name evidence="2" type="ORF">RFN28_01610</name>
</gene>
<evidence type="ECO:0000313" key="2">
    <source>
        <dbReference type="EMBL" id="MDX8477169.1"/>
    </source>
</evidence>
<accession>A0ABU4XR12</accession>
<protein>
    <submittedName>
        <fullName evidence="2">Uncharacterized protein</fullName>
    </submittedName>
</protein>